<dbReference type="PANTHER" id="PTHR38340:SF1">
    <property type="entry name" value="S-LAYER PROTEIN"/>
    <property type="match status" value="1"/>
</dbReference>
<dbReference type="AlphaFoldDB" id="A0A2T6ASR1"/>
<protein>
    <recommendedName>
        <fullName evidence="5">Hemolysin type calcium-binding protein</fullName>
    </recommendedName>
</protein>
<dbReference type="EMBL" id="QBKP01000015">
    <property type="protein sequence ID" value="PTX46853.1"/>
    <property type="molecule type" value="Genomic_DNA"/>
</dbReference>
<dbReference type="Gene3D" id="2.160.20.160">
    <property type="match status" value="1"/>
</dbReference>
<organism evidence="3 4">
    <name type="scientific">Gemmobacter caeni</name>
    <dbReference type="NCBI Taxonomy" id="589035"/>
    <lineage>
        <taxon>Bacteria</taxon>
        <taxon>Pseudomonadati</taxon>
        <taxon>Pseudomonadota</taxon>
        <taxon>Alphaproteobacteria</taxon>
        <taxon>Rhodobacterales</taxon>
        <taxon>Paracoccaceae</taxon>
        <taxon>Gemmobacter</taxon>
    </lineage>
</organism>
<keyword evidence="4" id="KW-1185">Reference proteome</keyword>
<dbReference type="PANTHER" id="PTHR38340">
    <property type="entry name" value="S-LAYER PROTEIN"/>
    <property type="match status" value="1"/>
</dbReference>
<dbReference type="GO" id="GO:0005576">
    <property type="term" value="C:extracellular region"/>
    <property type="evidence" value="ECO:0007669"/>
    <property type="project" value="UniProtKB-SubCell"/>
</dbReference>
<dbReference type="Proteomes" id="UP000244224">
    <property type="component" value="Unassembled WGS sequence"/>
</dbReference>
<reference evidence="3 4" key="1">
    <citation type="submission" date="2018-04" db="EMBL/GenBank/DDBJ databases">
        <title>Genomic Encyclopedia of Archaeal and Bacterial Type Strains, Phase II (KMG-II): from individual species to whole genera.</title>
        <authorList>
            <person name="Goeker M."/>
        </authorList>
    </citation>
    <scope>NUCLEOTIDE SEQUENCE [LARGE SCALE GENOMIC DNA]</scope>
    <source>
        <strain evidence="3 4">DSM 21823</strain>
    </source>
</reference>
<gene>
    <name evidence="3" type="ORF">C8N34_115109</name>
</gene>
<accession>A0A2T6ASR1</accession>
<dbReference type="Pfam" id="PF00353">
    <property type="entry name" value="HemolysinCabind"/>
    <property type="match status" value="7"/>
</dbReference>
<keyword evidence="2" id="KW-0964">Secreted</keyword>
<dbReference type="Gene3D" id="2.150.10.10">
    <property type="entry name" value="Serralysin-like metalloprotease, C-terminal"/>
    <property type="match status" value="4"/>
</dbReference>
<sequence length="711" mass="73292">MADVTITNRAADLVTGGVNDRLTYIYDAETNDVWLNTLSPAGSGAEHPASGYEGKFDGMGGNDAFFAGFGHFTFIDRAGGNDSIVTGDGDDNLIGGAGDDSLYGNGGRDTVDGGAGTDRWQANVSWFSGNVTVNINAISSFADGAEVRNVEALDLTTGAGNDVITNHASGVGYDVVSTGAGNDRIRIYMGATDQVFGGAGSDVLEVIYAQPTNDVWLNNLTADEGGGYSGTFNGMGGNDLIFTGIERFRFEDRSGGNDSIHTGDGNDTLLGRAGDDTLMGGGGQDRIDGGAGGLDFWQGRLGDATAALKVNLNGTSKTLGGGWVKGIEGMDLETGAGNDALIVHRTANMSDVLSSGAGNDTLTFWDGGTDQANGGTGADLLRYTVEEFGGGVWLEGLTAGRDGYSGRLNGLGGNDLFFTGIERFRYEDRVGGDDILVFGKGNDTVLAGAGNDLVDVGRGRDQANGGDGTDFWTADLHIASKAIRIDLNKVSTYLVSGKVQGFEGMNLQTGRGNDRVTGHDTGAMGDVIDTGRGSDVIALHAGGTDQVNGGAGVDTLILTYAIATNDVWLRNLTATEGGGWSGQFNGMGGNDVNFTGIEKFAFYDLSGGNDIIQTASGRDTISGGLGNDDLTGGGGADRFVYDRLADEGDDVIRDFTDRVDRIVLSGGSLAAVTIEAVNDGADTRITLDSGTTILLEDVAAGKIGSADFLFG</sequence>
<evidence type="ECO:0000313" key="3">
    <source>
        <dbReference type="EMBL" id="PTX46853.1"/>
    </source>
</evidence>
<comment type="caution">
    <text evidence="3">The sequence shown here is derived from an EMBL/GenBank/DDBJ whole genome shotgun (WGS) entry which is preliminary data.</text>
</comment>
<proteinExistence type="predicted"/>
<dbReference type="SUPFAM" id="SSF51120">
    <property type="entry name" value="beta-Roll"/>
    <property type="match status" value="4"/>
</dbReference>
<evidence type="ECO:0000256" key="2">
    <source>
        <dbReference type="ARBA" id="ARBA00022525"/>
    </source>
</evidence>
<dbReference type="InterPro" id="IPR018511">
    <property type="entry name" value="Hemolysin-typ_Ca-bd_CS"/>
</dbReference>
<dbReference type="PROSITE" id="PS00330">
    <property type="entry name" value="HEMOLYSIN_CALCIUM"/>
    <property type="match status" value="4"/>
</dbReference>
<name>A0A2T6ASR1_9RHOB</name>
<dbReference type="InterPro" id="IPR001343">
    <property type="entry name" value="Hemolysn_Ca-bd"/>
</dbReference>
<dbReference type="PRINTS" id="PR00313">
    <property type="entry name" value="CABNDNGRPT"/>
</dbReference>
<evidence type="ECO:0008006" key="5">
    <source>
        <dbReference type="Google" id="ProtNLM"/>
    </source>
</evidence>
<dbReference type="InterPro" id="IPR011049">
    <property type="entry name" value="Serralysin-like_metalloprot_C"/>
</dbReference>
<dbReference type="OrthoDB" id="7815042at2"/>
<dbReference type="RefSeq" id="WP_108130171.1">
    <property type="nucleotide sequence ID" value="NZ_QBKP01000015.1"/>
</dbReference>
<comment type="subcellular location">
    <subcellularLocation>
        <location evidence="1">Secreted</location>
    </subcellularLocation>
</comment>
<evidence type="ECO:0000313" key="4">
    <source>
        <dbReference type="Proteomes" id="UP000244224"/>
    </source>
</evidence>
<dbReference type="GO" id="GO:0005509">
    <property type="term" value="F:calcium ion binding"/>
    <property type="evidence" value="ECO:0007669"/>
    <property type="project" value="InterPro"/>
</dbReference>
<evidence type="ECO:0000256" key="1">
    <source>
        <dbReference type="ARBA" id="ARBA00004613"/>
    </source>
</evidence>
<dbReference type="InterPro" id="IPR050557">
    <property type="entry name" value="RTX_toxin/Mannuronan_C5-epim"/>
</dbReference>